<comment type="caution">
    <text evidence="1">The sequence shown here is derived from an EMBL/GenBank/DDBJ whole genome shotgun (WGS) entry which is preliminary data.</text>
</comment>
<protein>
    <submittedName>
        <fullName evidence="1">Uncharacterized protein</fullName>
    </submittedName>
</protein>
<dbReference type="Proteomes" id="UP001165065">
    <property type="component" value="Unassembled WGS sequence"/>
</dbReference>
<dbReference type="EMBL" id="BRYA01000009">
    <property type="protein sequence ID" value="GMI31499.1"/>
    <property type="molecule type" value="Genomic_DNA"/>
</dbReference>
<organism evidence="1 2">
    <name type="scientific">Triparma columacea</name>
    <dbReference type="NCBI Taxonomy" id="722753"/>
    <lineage>
        <taxon>Eukaryota</taxon>
        <taxon>Sar</taxon>
        <taxon>Stramenopiles</taxon>
        <taxon>Ochrophyta</taxon>
        <taxon>Bolidophyceae</taxon>
        <taxon>Parmales</taxon>
        <taxon>Triparmaceae</taxon>
        <taxon>Triparma</taxon>
    </lineage>
</organism>
<evidence type="ECO:0000313" key="2">
    <source>
        <dbReference type="Proteomes" id="UP001165065"/>
    </source>
</evidence>
<reference evidence="2" key="1">
    <citation type="journal article" date="2023" name="Commun. Biol.">
        <title>Genome analysis of Parmales, the sister group of diatoms, reveals the evolutionary specialization of diatoms from phago-mixotrophs to photoautotrophs.</title>
        <authorList>
            <person name="Ban H."/>
            <person name="Sato S."/>
            <person name="Yoshikawa S."/>
            <person name="Yamada K."/>
            <person name="Nakamura Y."/>
            <person name="Ichinomiya M."/>
            <person name="Sato N."/>
            <person name="Blanc-Mathieu R."/>
            <person name="Endo H."/>
            <person name="Kuwata A."/>
            <person name="Ogata H."/>
        </authorList>
    </citation>
    <scope>NUCLEOTIDE SEQUENCE [LARGE SCALE GENOMIC DNA]</scope>
</reference>
<sequence>MASPQEIFTPIYDEMRSRNFANIISPGMPTLAVDNNISAQNGTDKRRCLSLYAFPKVELSSGGTEFVSALNNSFGSDPDVVLYSPSPPEDGSKLKLGDAKASGMGVWGKLHWTLMQIQGFADWDGVHSATAKDTENFGRTIESYFPHSKMIKIRMCGVIAVRTGLVIVGIPDTDINDTRDKCRKRMHENPPLYPLKEPFLNDIVHSTVLRVCGGDGTGPKTTQILKIAQDFKNVYLGDAYVDKLNVGEASWRMMDEELSRTPPMWTWKLDGEEEGTGEEKKGAGDEDVVMGNSGNCVSVCDSESSEDNATIFGLEDVGWKRPGE</sequence>
<proteinExistence type="predicted"/>
<name>A0A9W7L5F2_9STRA</name>
<dbReference type="AlphaFoldDB" id="A0A9W7L5F2"/>
<keyword evidence="2" id="KW-1185">Reference proteome</keyword>
<evidence type="ECO:0000313" key="1">
    <source>
        <dbReference type="EMBL" id="GMI31499.1"/>
    </source>
</evidence>
<dbReference type="OrthoDB" id="191025at2759"/>
<gene>
    <name evidence="1" type="ORF">TrCOL_g1843</name>
</gene>
<accession>A0A9W7L5F2</accession>